<keyword evidence="8" id="KW-1185">Reference proteome</keyword>
<comment type="caution">
    <text evidence="7">The sequence shown here is derived from an EMBL/GenBank/DDBJ whole genome shotgun (WGS) entry which is preliminary data.</text>
</comment>
<protein>
    <submittedName>
        <fullName evidence="7">Uncharacterized protein</fullName>
    </submittedName>
</protein>
<evidence type="ECO:0000256" key="6">
    <source>
        <dbReference type="SAM" id="MobiDB-lite"/>
    </source>
</evidence>
<gene>
    <name evidence="7" type="ORF">Moror_17754</name>
</gene>
<organism evidence="7 8">
    <name type="scientific">Moniliophthora roreri (strain MCA 2997)</name>
    <name type="common">Cocoa frosty pod rot fungus</name>
    <name type="synonym">Crinipellis roreri</name>
    <dbReference type="NCBI Taxonomy" id="1381753"/>
    <lineage>
        <taxon>Eukaryota</taxon>
        <taxon>Fungi</taxon>
        <taxon>Dikarya</taxon>
        <taxon>Basidiomycota</taxon>
        <taxon>Agaricomycotina</taxon>
        <taxon>Agaricomycetes</taxon>
        <taxon>Agaricomycetidae</taxon>
        <taxon>Agaricales</taxon>
        <taxon>Marasmiineae</taxon>
        <taxon>Marasmiaceae</taxon>
        <taxon>Moniliophthora</taxon>
    </lineage>
</organism>
<dbReference type="HOGENOM" id="CLU_074886_0_0_1"/>
<accession>V2XDQ3</accession>
<keyword evidence="2" id="KW-0597">Phosphoprotein</keyword>
<keyword evidence="3" id="KW-0677">Repeat</keyword>
<name>V2XDQ3_MONRO</name>
<dbReference type="AlphaFoldDB" id="V2XDQ3"/>
<dbReference type="PANTHER" id="PTHR15263">
    <property type="entry name" value="I-KAPPA-B-LIKE PROTEIN IKBL"/>
    <property type="match status" value="1"/>
</dbReference>
<sequence length="366" mass="43409">MPNKLHLKRTPEEEAGRRLRKKEKKAIKRRRHEHDSDEGKSRRKRSRLSPSPPRYKWESDDEEFIGPEPAGFSSTKPQRPHHNYKPDYDAIQAELEEARWREKLSSAFDEDEALDSLEARFNSFAHVPMHWGGGAQKTRSRPNFDDDDFTKLDPMTMDEEDYIEWVRRGMYRKTHTREYEEQQQKKNERASRRAKEKVIQAETERLEKAAAEERRKKKREKENRKWAYAREEYHRRWKELLNPSTQLSASDGKMRFSDIPWPVLSGHRQKKEVNVMEDPISVSLDDLNRDAIASFLFTSCSAPETGAGDRERKERKDKLRETFLRFHPDKFEGRFMQRVRPADQEKVKIGLANVVRVLNDLMEEGG</sequence>
<dbReference type="InterPro" id="IPR038753">
    <property type="entry name" value="NFKBIL1"/>
</dbReference>
<dbReference type="KEGG" id="mrr:Moror_17754"/>
<dbReference type="GO" id="GO:0043124">
    <property type="term" value="P:negative regulation of canonical NF-kappaB signal transduction"/>
    <property type="evidence" value="ECO:0007669"/>
    <property type="project" value="InterPro"/>
</dbReference>
<feature type="region of interest" description="Disordered" evidence="6">
    <location>
        <begin position="128"/>
        <end position="153"/>
    </location>
</feature>
<feature type="compositionally biased region" description="Basic residues" evidence="6">
    <location>
        <begin position="18"/>
        <end position="32"/>
    </location>
</feature>
<keyword evidence="4" id="KW-0040">ANK repeat</keyword>
<evidence type="ECO:0000256" key="1">
    <source>
        <dbReference type="ARBA" id="ARBA00004123"/>
    </source>
</evidence>
<evidence type="ECO:0000256" key="5">
    <source>
        <dbReference type="ARBA" id="ARBA00023242"/>
    </source>
</evidence>
<dbReference type="GO" id="GO:0005634">
    <property type="term" value="C:nucleus"/>
    <property type="evidence" value="ECO:0007669"/>
    <property type="project" value="UniProtKB-SubCell"/>
</dbReference>
<evidence type="ECO:0000256" key="4">
    <source>
        <dbReference type="ARBA" id="ARBA00023043"/>
    </source>
</evidence>
<feature type="region of interest" description="Disordered" evidence="6">
    <location>
        <begin position="1"/>
        <end position="85"/>
    </location>
</feature>
<evidence type="ECO:0000313" key="7">
    <source>
        <dbReference type="EMBL" id="ESK97323.1"/>
    </source>
</evidence>
<dbReference type="OrthoDB" id="412109at2759"/>
<proteinExistence type="predicted"/>
<feature type="region of interest" description="Disordered" evidence="6">
    <location>
        <begin position="176"/>
        <end position="198"/>
    </location>
</feature>
<reference evidence="7 8" key="1">
    <citation type="journal article" date="2014" name="BMC Genomics">
        <title>Genome and secretome analysis of the hemibiotrophic fungal pathogen, Moniliophthora roreri, which causes frosty pod rot disease of cacao: mechanisms of the biotrophic and necrotrophic phases.</title>
        <authorList>
            <person name="Meinhardt L.W."/>
            <person name="Costa G.G.L."/>
            <person name="Thomazella D.P.T."/>
            <person name="Teixeira P.J.P.L."/>
            <person name="Carazzolle M.F."/>
            <person name="Schuster S.C."/>
            <person name="Carlson J.E."/>
            <person name="Guiltinan M.J."/>
            <person name="Mieczkowski P."/>
            <person name="Farmer A."/>
            <person name="Ramaraj T."/>
            <person name="Crozier J."/>
            <person name="Davis R.E."/>
            <person name="Shao J."/>
            <person name="Melnick R.L."/>
            <person name="Pereira G.A.G."/>
            <person name="Bailey B.A."/>
        </authorList>
    </citation>
    <scope>NUCLEOTIDE SEQUENCE [LARGE SCALE GENOMIC DNA]</scope>
    <source>
        <strain evidence="7 8">MCA 2997</strain>
    </source>
</reference>
<dbReference type="PANTHER" id="PTHR15263:SF1">
    <property type="entry name" value="NF-KAPPA-B INHIBITOR-LIKE PROTEIN 1"/>
    <property type="match status" value="1"/>
</dbReference>
<evidence type="ECO:0000256" key="2">
    <source>
        <dbReference type="ARBA" id="ARBA00022553"/>
    </source>
</evidence>
<keyword evidence="5" id="KW-0539">Nucleus</keyword>
<dbReference type="EMBL" id="AWSO01000027">
    <property type="protein sequence ID" value="ESK97323.1"/>
    <property type="molecule type" value="Genomic_DNA"/>
</dbReference>
<comment type="subcellular location">
    <subcellularLocation>
        <location evidence="1">Nucleus</location>
    </subcellularLocation>
</comment>
<dbReference type="Proteomes" id="UP000017559">
    <property type="component" value="Unassembled WGS sequence"/>
</dbReference>
<evidence type="ECO:0000256" key="3">
    <source>
        <dbReference type="ARBA" id="ARBA00022737"/>
    </source>
</evidence>
<dbReference type="STRING" id="1381753.V2XDQ3"/>
<evidence type="ECO:0000313" key="8">
    <source>
        <dbReference type="Proteomes" id="UP000017559"/>
    </source>
</evidence>